<dbReference type="CDD" id="cd02440">
    <property type="entry name" value="AdoMet_MTases"/>
    <property type="match status" value="1"/>
</dbReference>
<keyword evidence="3" id="KW-0949">S-adenosyl-L-methionine</keyword>
<proteinExistence type="predicted"/>
<keyword evidence="1 4" id="KW-0489">Methyltransferase</keyword>
<gene>
    <name evidence="4" type="ordered locus">Sta7437_2248</name>
</gene>
<reference evidence="5" key="1">
    <citation type="journal article" date="2013" name="Proc. Natl. Acad. Sci. U.S.A.">
        <title>Improving the coverage of the cyanobacterial phylum using diversity-driven genome sequencing.</title>
        <authorList>
            <person name="Shih P.M."/>
            <person name="Wu D."/>
            <person name="Latifi A."/>
            <person name="Axen S.D."/>
            <person name="Fewer D.P."/>
            <person name="Talla E."/>
            <person name="Calteau A."/>
            <person name="Cai F."/>
            <person name="Tandeau de Marsac N."/>
            <person name="Rippka R."/>
            <person name="Herdman M."/>
            <person name="Sivonen K."/>
            <person name="Coursin T."/>
            <person name="Laurent T."/>
            <person name="Goodwin L."/>
            <person name="Nolan M."/>
            <person name="Davenport K.W."/>
            <person name="Han C.S."/>
            <person name="Rubin E.M."/>
            <person name="Eisen J.A."/>
            <person name="Woyke T."/>
            <person name="Gugger M."/>
            <person name="Kerfeld C.A."/>
        </authorList>
    </citation>
    <scope>NUCLEOTIDE SEQUENCE [LARGE SCALE GENOMIC DNA]</scope>
    <source>
        <strain evidence="5">ATCC 29371 / PCC 7437</strain>
    </source>
</reference>
<dbReference type="KEGG" id="scs:Sta7437_2248"/>
<evidence type="ECO:0000256" key="2">
    <source>
        <dbReference type="ARBA" id="ARBA00022679"/>
    </source>
</evidence>
<dbReference type="EMBL" id="CP003653">
    <property type="protein sequence ID" value="AFZ35794.1"/>
    <property type="molecule type" value="Genomic_DNA"/>
</dbReference>
<dbReference type="OrthoDB" id="9804312at2"/>
<dbReference type="Gene3D" id="3.40.50.150">
    <property type="entry name" value="Vaccinia Virus protein VP39"/>
    <property type="match status" value="1"/>
</dbReference>
<dbReference type="PATRIC" id="fig|111780.3.peg.2346"/>
<evidence type="ECO:0000256" key="1">
    <source>
        <dbReference type="ARBA" id="ARBA00022603"/>
    </source>
</evidence>
<dbReference type="eggNOG" id="COG2227">
    <property type="taxonomic scope" value="Bacteria"/>
</dbReference>
<keyword evidence="2" id="KW-0808">Transferase</keyword>
<organism evidence="4 5">
    <name type="scientific">Stanieria cyanosphaera (strain ATCC 29371 / PCC 7437)</name>
    <dbReference type="NCBI Taxonomy" id="111780"/>
    <lineage>
        <taxon>Bacteria</taxon>
        <taxon>Bacillati</taxon>
        <taxon>Cyanobacteriota</taxon>
        <taxon>Cyanophyceae</taxon>
        <taxon>Pleurocapsales</taxon>
        <taxon>Dermocarpellaceae</taxon>
        <taxon>Stanieria</taxon>
    </lineage>
</organism>
<dbReference type="InterPro" id="IPR008854">
    <property type="entry name" value="TPMT"/>
</dbReference>
<dbReference type="PROSITE" id="PS51585">
    <property type="entry name" value="SAM_MT_TPMT"/>
    <property type="match status" value="1"/>
</dbReference>
<evidence type="ECO:0000256" key="3">
    <source>
        <dbReference type="ARBA" id="ARBA00022691"/>
    </source>
</evidence>
<dbReference type="PANTHER" id="PTHR10259">
    <property type="entry name" value="THIOPURINE S-METHYLTRANSFERASE"/>
    <property type="match status" value="1"/>
</dbReference>
<name>K9XUQ7_STAC7</name>
<dbReference type="Pfam" id="PF05724">
    <property type="entry name" value="TPMT"/>
    <property type="match status" value="1"/>
</dbReference>
<protein>
    <submittedName>
        <fullName evidence="4">Methyltransferase type 12</fullName>
    </submittedName>
</protein>
<dbReference type="STRING" id="111780.Sta7437_2248"/>
<dbReference type="InterPro" id="IPR029063">
    <property type="entry name" value="SAM-dependent_MTases_sf"/>
</dbReference>
<dbReference type="SUPFAM" id="SSF53335">
    <property type="entry name" value="S-adenosyl-L-methionine-dependent methyltransferases"/>
    <property type="match status" value="1"/>
</dbReference>
<dbReference type="AlphaFoldDB" id="K9XUQ7"/>
<sequence>MFEQQPQTLREKVKSLATESINQANPSGWFEILYAEANGDSNQVPWAKNTPHPYLQDWLERYSPEGKGKSALVIGCGLGDDAEALAKQGFAVTAFDISPTAISWCQQRFPKSSVNYLVADLFALDQTWQHHFDLVYECRNIQALPLNVRSQVINTVASLVAEEGTLLIITRFRDDKNEPEGPPWALSEGELAQFRKSGLQEIRRDTFVEGTESIKHLRLQYRKVSL</sequence>
<dbReference type="Proteomes" id="UP000010473">
    <property type="component" value="Chromosome"/>
</dbReference>
<evidence type="ECO:0000313" key="4">
    <source>
        <dbReference type="EMBL" id="AFZ35794.1"/>
    </source>
</evidence>
<dbReference type="GO" id="GO:0032259">
    <property type="term" value="P:methylation"/>
    <property type="evidence" value="ECO:0007669"/>
    <property type="project" value="UniProtKB-KW"/>
</dbReference>
<keyword evidence="5" id="KW-1185">Reference proteome</keyword>
<dbReference type="GO" id="GO:0008119">
    <property type="term" value="F:thiopurine S-methyltransferase activity"/>
    <property type="evidence" value="ECO:0007669"/>
    <property type="project" value="TreeGrafter"/>
</dbReference>
<dbReference type="HOGENOM" id="CLU_105064_0_0_3"/>
<accession>K9XUQ7</accession>
<dbReference type="RefSeq" id="WP_015193462.1">
    <property type="nucleotide sequence ID" value="NC_019748.1"/>
</dbReference>
<dbReference type="PANTHER" id="PTHR10259:SF11">
    <property type="entry name" value="THIOPURINE S-METHYLTRANSFERASE"/>
    <property type="match status" value="1"/>
</dbReference>
<evidence type="ECO:0000313" key="5">
    <source>
        <dbReference type="Proteomes" id="UP000010473"/>
    </source>
</evidence>